<protein>
    <submittedName>
        <fullName evidence="1">Uncharacterized protein</fullName>
    </submittedName>
</protein>
<dbReference type="HOGENOM" id="CLU_118019_0_0_9"/>
<evidence type="ECO:0000313" key="1">
    <source>
        <dbReference type="EMBL" id="ADQ14618.1"/>
    </source>
</evidence>
<dbReference type="RefSeq" id="WP_013405700.1">
    <property type="nucleotide sequence ID" value="NC_014654.1"/>
</dbReference>
<dbReference type="KEGG" id="has:Halsa_1187"/>
<dbReference type="Gene3D" id="3.30.460.40">
    <property type="match status" value="1"/>
</dbReference>
<dbReference type="OrthoDB" id="2351919at2"/>
<dbReference type="STRING" id="656519.Halsa_1187"/>
<dbReference type="Proteomes" id="UP000007434">
    <property type="component" value="Chromosome"/>
</dbReference>
<keyword evidence="2" id="KW-1185">Reference proteome</keyword>
<reference evidence="1 2" key="2">
    <citation type="journal article" date="2011" name="J. Bacteriol.">
        <title>Complete Genome Sequence of the Haloalkaliphilic, Hydrogen Producing Halanaerobium hydrogenoformans.</title>
        <authorList>
            <person name="Brown S.D."/>
            <person name="Begemann M.B."/>
            <person name="Mormile M.R."/>
            <person name="Wall J.D."/>
            <person name="Han C.S."/>
            <person name="Goodwin L.A."/>
            <person name="Pitluck S."/>
            <person name="Land M.L."/>
            <person name="Hauser L.J."/>
            <person name="Elias D.A."/>
        </authorList>
    </citation>
    <scope>NUCLEOTIDE SEQUENCE [LARGE SCALE GENOMIC DNA]</scope>
    <source>
        <strain evidence="2">sapolanicus</strain>
    </source>
</reference>
<gene>
    <name evidence="1" type="ordered locus">Halsa_1187</name>
</gene>
<dbReference type="SUPFAM" id="SSF81301">
    <property type="entry name" value="Nucleotidyltransferase"/>
    <property type="match status" value="1"/>
</dbReference>
<reference evidence="1 2" key="1">
    <citation type="submission" date="2010-11" db="EMBL/GenBank/DDBJ databases">
        <title>Complete sequence of Halanaerobium sp. sapolanicus.</title>
        <authorList>
            <consortium name="US DOE Joint Genome Institute"/>
            <person name="Lucas S."/>
            <person name="Copeland A."/>
            <person name="Lapidus A."/>
            <person name="Cheng J.-F."/>
            <person name="Bruce D."/>
            <person name="Goodwin L."/>
            <person name="Pitluck S."/>
            <person name="Davenport K."/>
            <person name="Detter J.C."/>
            <person name="Han C."/>
            <person name="Tapia R."/>
            <person name="Land M."/>
            <person name="Hauser L."/>
            <person name="Jeffries C."/>
            <person name="Kyrpides N."/>
            <person name="Ivanova N."/>
            <person name="Mikhailova N."/>
            <person name="Begemann M.B."/>
            <person name="Mormile M.R."/>
            <person name="Wall J.D."/>
            <person name="Elias D.A."/>
            <person name="Woyke T."/>
        </authorList>
    </citation>
    <scope>NUCLEOTIDE SEQUENCE [LARGE SCALE GENOMIC DNA]</scope>
    <source>
        <strain evidence="2">sapolanicus</strain>
    </source>
</reference>
<evidence type="ECO:0000313" key="2">
    <source>
        <dbReference type="Proteomes" id="UP000007434"/>
    </source>
</evidence>
<dbReference type="eggNOG" id="ENOG5032RNW">
    <property type="taxonomic scope" value="Bacteria"/>
</dbReference>
<dbReference type="InterPro" id="IPR043519">
    <property type="entry name" value="NT_sf"/>
</dbReference>
<proteinExistence type="predicted"/>
<sequence length="180" mass="21440">MKKILLNIAENFNRDNINWAIGASYLLKIHNIVDTANDLDILVVKTDFKKAASLLDRIGQKEKAEKKQKYFSNEFYKYQVDGVEVDLFVDLVLNYNNSFLNYQFKKESITEYKKINRVQIPLASLEDWYILYSLMPDKENKIKLLEDYFKQHGVKKPEIFHKILKEDLPNELKKRINRFL</sequence>
<dbReference type="EMBL" id="CP002304">
    <property type="protein sequence ID" value="ADQ14618.1"/>
    <property type="molecule type" value="Genomic_DNA"/>
</dbReference>
<dbReference type="AlphaFoldDB" id="E4RK66"/>
<accession>E4RK66</accession>
<name>E4RK66_HALHG</name>
<organism evidence="1 2">
    <name type="scientific">Halanaerobium hydrogeniformans</name>
    <name type="common">Halanaerobium sp. (strain sapolanicus)</name>
    <dbReference type="NCBI Taxonomy" id="656519"/>
    <lineage>
        <taxon>Bacteria</taxon>
        <taxon>Bacillati</taxon>
        <taxon>Bacillota</taxon>
        <taxon>Clostridia</taxon>
        <taxon>Halanaerobiales</taxon>
        <taxon>Halanaerobiaceae</taxon>
        <taxon>Halanaerobium</taxon>
    </lineage>
</organism>